<dbReference type="SMART" id="SM00833">
    <property type="entry name" value="CobW_C"/>
    <property type="match status" value="1"/>
</dbReference>
<gene>
    <name evidence="2" type="ORF">J2S64_004049</name>
</gene>
<dbReference type="SUPFAM" id="SSF90002">
    <property type="entry name" value="Hypothetical protein YjiA, C-terminal domain"/>
    <property type="match status" value="1"/>
</dbReference>
<sequence length="367" mass="40107">MTLILVTSLESHIRDKALDSLVASMPNAMVVRHDLLEGERVLRRVSRGTASLERYEIPLEHGCLTCTVRLDVLPTVTRILDSLPEDVIVGLPPSVNADMVLEYLQPQLALRGKVLDSICLALDPAALEDQMWDSRTLWQAGLSSVEEDDRTAGEFLVKEIAWADTSLMLEGLFAHLFESEAPGCQSGGGLFLRGTQLLTEMGPHLAVTHPDEDLVLATYEPDSARRRASPGAIILRDAAETSDGVEDTAQGREFTTVQLHAERPLHPGRLKDALHRMAEGCVWLRGTFWIGSAPETKMVLGGAGPFVWLESQGKWGAETARTHIALTSDSNDASELAEILGSCELSDAEILRSPHTFEDALRLTDLS</sequence>
<evidence type="ECO:0000313" key="2">
    <source>
        <dbReference type="EMBL" id="MDR7360358.1"/>
    </source>
</evidence>
<evidence type="ECO:0000313" key="3">
    <source>
        <dbReference type="Proteomes" id="UP001183817"/>
    </source>
</evidence>
<protein>
    <submittedName>
        <fullName evidence="2">G3E family GTPase</fullName>
    </submittedName>
</protein>
<reference evidence="2 3" key="1">
    <citation type="submission" date="2023-07" db="EMBL/GenBank/DDBJ databases">
        <title>Sequencing the genomes of 1000 actinobacteria strains.</title>
        <authorList>
            <person name="Klenk H.-P."/>
        </authorList>
    </citation>
    <scope>NUCLEOTIDE SEQUENCE [LARGE SCALE GENOMIC DNA]</scope>
    <source>
        <strain evidence="2 3">DSM 20167</strain>
    </source>
</reference>
<dbReference type="EMBL" id="JAVDYI010000001">
    <property type="protein sequence ID" value="MDR7360358.1"/>
    <property type="molecule type" value="Genomic_DNA"/>
</dbReference>
<comment type="caution">
    <text evidence="2">The sequence shown here is derived from an EMBL/GenBank/DDBJ whole genome shotgun (WGS) entry which is preliminary data.</text>
</comment>
<dbReference type="InterPro" id="IPR011629">
    <property type="entry name" value="CobW-like_C"/>
</dbReference>
<accession>A0ABU2BRI6</accession>
<dbReference type="Proteomes" id="UP001183817">
    <property type="component" value="Unassembled WGS sequence"/>
</dbReference>
<keyword evidence="3" id="KW-1185">Reference proteome</keyword>
<dbReference type="Pfam" id="PF07683">
    <property type="entry name" value="CobW_C"/>
    <property type="match status" value="1"/>
</dbReference>
<dbReference type="RefSeq" id="WP_310293194.1">
    <property type="nucleotide sequence ID" value="NZ_BAAAWO010000001.1"/>
</dbReference>
<organism evidence="2 3">
    <name type="scientific">Paeniglutamicibacter sulfureus</name>
    <dbReference type="NCBI Taxonomy" id="43666"/>
    <lineage>
        <taxon>Bacteria</taxon>
        <taxon>Bacillati</taxon>
        <taxon>Actinomycetota</taxon>
        <taxon>Actinomycetes</taxon>
        <taxon>Micrococcales</taxon>
        <taxon>Micrococcaceae</taxon>
        <taxon>Paeniglutamicibacter</taxon>
    </lineage>
</organism>
<feature type="domain" description="CobW C-terminal" evidence="1">
    <location>
        <begin position="254"/>
        <end position="344"/>
    </location>
</feature>
<proteinExistence type="predicted"/>
<evidence type="ECO:0000259" key="1">
    <source>
        <dbReference type="SMART" id="SM00833"/>
    </source>
</evidence>
<name>A0ABU2BRI6_9MICC</name>